<evidence type="ECO:0000256" key="1">
    <source>
        <dbReference type="SAM" id="Phobius"/>
    </source>
</evidence>
<feature type="transmembrane region" description="Helical" evidence="1">
    <location>
        <begin position="6"/>
        <end position="25"/>
    </location>
</feature>
<organism evidence="2 3">
    <name type="scientific">Bradyrhizobium cosmicum</name>
    <dbReference type="NCBI Taxonomy" id="1404864"/>
    <lineage>
        <taxon>Bacteria</taxon>
        <taxon>Pseudomonadati</taxon>
        <taxon>Pseudomonadota</taxon>
        <taxon>Alphaproteobacteria</taxon>
        <taxon>Hyphomicrobiales</taxon>
        <taxon>Nitrobacteraceae</taxon>
        <taxon>Bradyrhizobium</taxon>
    </lineage>
</organism>
<accession>A0AAI8QC60</accession>
<keyword evidence="1" id="KW-0472">Membrane</keyword>
<evidence type="ECO:0000313" key="2">
    <source>
        <dbReference type="EMBL" id="BAL77002.1"/>
    </source>
</evidence>
<evidence type="ECO:0000313" key="3">
    <source>
        <dbReference type="Proteomes" id="UP000007886"/>
    </source>
</evidence>
<keyword evidence="1" id="KW-1133">Transmembrane helix</keyword>
<reference evidence="2 3" key="1">
    <citation type="journal article" date="2012" name="Microbes Environ.">
        <title>Complete genome sequence of Bradyrhizobium sp. S23321: insights into symbiosis evolution in soil oligotrophs.</title>
        <authorList>
            <person name="Okubo T."/>
            <person name="Tsukui T."/>
            <person name="Maita H."/>
            <person name="Okamoto S."/>
            <person name="Oshima K."/>
            <person name="Fujisawa T."/>
            <person name="Saito A."/>
            <person name="Futamata H."/>
            <person name="Hattori R."/>
            <person name="Shimomura Y."/>
            <person name="Haruta S."/>
            <person name="Morimoto S."/>
            <person name="Wang Y."/>
            <person name="Sakai Y."/>
            <person name="Hattori M."/>
            <person name="Aizawa S."/>
            <person name="Nagashima K.V.P."/>
            <person name="Masuda S."/>
            <person name="Hattori T."/>
            <person name="Yamashita A."/>
            <person name="Bao Z."/>
            <person name="Hayatsu M."/>
            <person name="Kajiya-Kanegae H."/>
            <person name="Yoshinaga I."/>
            <person name="Sakamoto K."/>
            <person name="Toyota K."/>
            <person name="Nakao M."/>
            <person name="Kohara M."/>
            <person name="Anda M."/>
            <person name="Niwa R."/>
            <person name="Jung-Hwan P."/>
            <person name="Sameshima-Saito R."/>
            <person name="Tokuda S."/>
            <person name="Yamamoto S."/>
            <person name="Yamamoto S."/>
            <person name="Yokoyama T."/>
            <person name="Akutsu T."/>
            <person name="Nakamura Y."/>
            <person name="Nakahira-Yanaka Y."/>
            <person name="Takada Hoshino Y."/>
            <person name="Hirakawa H."/>
            <person name="Mitsui H."/>
            <person name="Terasawa K."/>
            <person name="Itakura M."/>
            <person name="Sato S."/>
            <person name="Ikeda-Ohtsubo W."/>
            <person name="Sakakura N."/>
            <person name="Kaminuma E."/>
            <person name="Minamisawa K."/>
        </authorList>
    </citation>
    <scope>NUCLEOTIDE SEQUENCE [LARGE SCALE GENOMIC DNA]</scope>
    <source>
        <strain evidence="2 3">S23321</strain>
    </source>
</reference>
<dbReference type="RefSeq" id="WP_015686289.1">
    <property type="nucleotide sequence ID" value="NC_017082.1"/>
</dbReference>
<dbReference type="AlphaFoldDB" id="A0AAI8QC60"/>
<name>A0AAI8QC60_9BRAD</name>
<dbReference type="Proteomes" id="UP000007886">
    <property type="component" value="Chromosome"/>
</dbReference>
<proteinExistence type="predicted"/>
<keyword evidence="1" id="KW-0812">Transmembrane</keyword>
<protein>
    <submittedName>
        <fullName evidence="2">Uncharacterized protein</fullName>
    </submittedName>
</protein>
<dbReference type="KEGG" id="brs:S23_38060"/>
<sequence>MLSVKANLIVALAIGAIISAVLLVLEPVTDFAFLSWEWVGISAAYLFWGATGGSTFVGIAICWVVNALTYGLGAFAILIVLSALRRQASSTT</sequence>
<gene>
    <name evidence="2" type="ORF">S23_38060</name>
</gene>
<feature type="transmembrane region" description="Helical" evidence="1">
    <location>
        <begin position="32"/>
        <end position="50"/>
    </location>
</feature>
<keyword evidence="3" id="KW-1185">Reference proteome</keyword>
<feature type="transmembrane region" description="Helical" evidence="1">
    <location>
        <begin position="56"/>
        <end position="84"/>
    </location>
</feature>
<dbReference type="EMBL" id="AP012279">
    <property type="protein sequence ID" value="BAL77002.1"/>
    <property type="molecule type" value="Genomic_DNA"/>
</dbReference>